<feature type="domain" description="A-factor biosynthesis hotdog" evidence="1">
    <location>
        <begin position="194"/>
        <end position="318"/>
    </location>
</feature>
<proteinExistence type="predicted"/>
<dbReference type="Proteomes" id="UP001597365">
    <property type="component" value="Unassembled WGS sequence"/>
</dbReference>
<name>A0ABW4PPW9_9ACTN</name>
<feature type="domain" description="A-factor biosynthesis hotdog" evidence="1">
    <location>
        <begin position="23"/>
        <end position="154"/>
    </location>
</feature>
<dbReference type="RefSeq" id="WP_380903964.1">
    <property type="nucleotide sequence ID" value="NZ_JBHUFU010000019.1"/>
</dbReference>
<protein>
    <submittedName>
        <fullName evidence="2">ScbA/BarX family gamma-butyrolactone biosynthesis protein</fullName>
    </submittedName>
</protein>
<organism evidence="2 3">
    <name type="scientific">Streptomyces desertarenae</name>
    <dbReference type="NCBI Taxonomy" id="2666184"/>
    <lineage>
        <taxon>Bacteria</taxon>
        <taxon>Bacillati</taxon>
        <taxon>Actinomycetota</taxon>
        <taxon>Actinomycetes</taxon>
        <taxon>Kitasatosporales</taxon>
        <taxon>Streptomycetaceae</taxon>
        <taxon>Streptomyces</taxon>
    </lineage>
</organism>
<dbReference type="Pfam" id="PF03756">
    <property type="entry name" value="AfsA"/>
    <property type="match status" value="2"/>
</dbReference>
<evidence type="ECO:0000259" key="1">
    <source>
        <dbReference type="Pfam" id="PF03756"/>
    </source>
</evidence>
<dbReference type="NCBIfam" id="NF041195">
    <property type="entry name" value="ScbA_BarX_GamBu"/>
    <property type="match status" value="1"/>
</dbReference>
<dbReference type="SUPFAM" id="SSF54637">
    <property type="entry name" value="Thioesterase/thiol ester dehydrase-isomerase"/>
    <property type="match status" value="1"/>
</dbReference>
<dbReference type="InterPro" id="IPR005509">
    <property type="entry name" value="AfsA_hotdog_dom"/>
</dbReference>
<comment type="caution">
    <text evidence="2">The sequence shown here is derived from an EMBL/GenBank/DDBJ whole genome shotgun (WGS) entry which is preliminary data.</text>
</comment>
<gene>
    <name evidence="2" type="ORF">ACFSJS_24365</name>
</gene>
<evidence type="ECO:0000313" key="3">
    <source>
        <dbReference type="Proteomes" id="UP001597365"/>
    </source>
</evidence>
<dbReference type="InterPro" id="IPR047757">
    <property type="entry name" value="AfsA-like"/>
</dbReference>
<dbReference type="InterPro" id="IPR029069">
    <property type="entry name" value="HotDog_dom_sf"/>
</dbReference>
<keyword evidence="3" id="KW-1185">Reference proteome</keyword>
<accession>A0ABW4PPW9</accession>
<sequence>MLATKNRPVVSRPALTTTVAREYVHRAALSEVFLTGWSKAGQDAFTVTAQWPRSHSFYSSEHGVYDPLLLCETLRQSGLLLTHAAYGTPFGHQLSWSRLRYAANPQTLRIKSTPAELEMHVLCSDIRYRQSLPVQMSMHIEVVRDGSRLALGDISFGQHSPRVYERIRAGRGDVTRMFANAPAPTPPIPRSVAGRNRDHDVVLSPAREAPSLVPAQGAGAPGHRRWRLRVDTAHPVLFDHPLDHVPGMLLLESVRQAGHALAPSNGAVMPTSMDVSFSRYVEFDDPCWIEAEAEPRATPDGRRSVRVSAIQGDNRAFAATAELTDMTAL</sequence>
<dbReference type="EMBL" id="JBHUFU010000019">
    <property type="protein sequence ID" value="MFD1832753.1"/>
    <property type="molecule type" value="Genomic_DNA"/>
</dbReference>
<reference evidence="3" key="1">
    <citation type="journal article" date="2019" name="Int. J. Syst. Evol. Microbiol.">
        <title>The Global Catalogue of Microorganisms (GCM) 10K type strain sequencing project: providing services to taxonomists for standard genome sequencing and annotation.</title>
        <authorList>
            <consortium name="The Broad Institute Genomics Platform"/>
            <consortium name="The Broad Institute Genome Sequencing Center for Infectious Disease"/>
            <person name="Wu L."/>
            <person name="Ma J."/>
        </authorList>
    </citation>
    <scope>NUCLEOTIDE SEQUENCE [LARGE SCALE GENOMIC DNA]</scope>
    <source>
        <strain evidence="3">CGMCC 4.7455</strain>
    </source>
</reference>
<evidence type="ECO:0000313" key="2">
    <source>
        <dbReference type="EMBL" id="MFD1832753.1"/>
    </source>
</evidence>